<dbReference type="PROSITE" id="PS00463">
    <property type="entry name" value="ZN2_CY6_FUNGAL_1"/>
    <property type="match status" value="1"/>
</dbReference>
<dbReference type="GeneID" id="93580591"/>
<evidence type="ECO:0000259" key="6">
    <source>
        <dbReference type="PROSITE" id="PS50048"/>
    </source>
</evidence>
<evidence type="ECO:0000256" key="4">
    <source>
        <dbReference type="ARBA" id="ARBA00023163"/>
    </source>
</evidence>
<dbReference type="InterPro" id="IPR021858">
    <property type="entry name" value="Fun_TF"/>
</dbReference>
<dbReference type="GO" id="GO:0000981">
    <property type="term" value="F:DNA-binding transcription factor activity, RNA polymerase II-specific"/>
    <property type="evidence" value="ECO:0007669"/>
    <property type="project" value="InterPro"/>
</dbReference>
<evidence type="ECO:0000313" key="7">
    <source>
        <dbReference type="EMBL" id="OJJ70925.1"/>
    </source>
</evidence>
<feature type="domain" description="Zn(2)-C6 fungal-type" evidence="6">
    <location>
        <begin position="37"/>
        <end position="65"/>
    </location>
</feature>
<dbReference type="Pfam" id="PF00172">
    <property type="entry name" value="Zn_clus"/>
    <property type="match status" value="1"/>
</dbReference>
<dbReference type="CDD" id="cd00067">
    <property type="entry name" value="GAL4"/>
    <property type="match status" value="1"/>
</dbReference>
<dbReference type="VEuPathDB" id="FungiDB:ASPBRDRAFT_597382"/>
<dbReference type="OMA" id="LNGCWTC"/>
<keyword evidence="2" id="KW-0805">Transcription regulation</keyword>
<name>A0A1L9UGX1_ASPBC</name>
<dbReference type="GO" id="GO:0000976">
    <property type="term" value="F:transcription cis-regulatory region binding"/>
    <property type="evidence" value="ECO:0007669"/>
    <property type="project" value="TreeGrafter"/>
</dbReference>
<dbReference type="InterPro" id="IPR036864">
    <property type="entry name" value="Zn2-C6_fun-type_DNA-bd_sf"/>
</dbReference>
<dbReference type="STRING" id="767769.A0A1L9UGX1"/>
<comment type="subcellular location">
    <subcellularLocation>
        <location evidence="1">Nucleus</location>
    </subcellularLocation>
</comment>
<evidence type="ECO:0000256" key="2">
    <source>
        <dbReference type="ARBA" id="ARBA00023015"/>
    </source>
</evidence>
<accession>A0A1L9UGX1</accession>
<keyword evidence="4" id="KW-0804">Transcription</keyword>
<dbReference type="Gene3D" id="4.10.240.10">
    <property type="entry name" value="Zn(2)-C6 fungal-type DNA-binding domain"/>
    <property type="match status" value="1"/>
</dbReference>
<sequence>MLSSRILFTCQISQQDSKIAPHMMTAATKIPARSLNGCWTCRVRRKKCDETRPACSRCLSLDLECHGYGPRPYWMDNGNLQNEQASKFRQMVSQARSKKRRQKLLLSTRPPARTTVYPFFNVAPGEMQRLTQDSNAAAINPCTLAGSTVPLNQLPTPEGTSVFPEEDYATFSKHMEWIQNPSSPSSSVEGLLTPNVLEMHEPGIAWGDLVTSDDFGLAMSKSALSDLDDLMWSASLESPHLQKGPSVSPDPISLQPTSGMHMLAAATCGQTISWPMTPLGPIPGSRPEDELLMHYLDRVFYIQYPFYHTQDRQGRGWLLSLLRRIEPAYYASLALSELDLLSTSLSKNELPARLAQLRIKDGYYDLALQGMQRIMADSFSWNTQSQFTHSLEGLISILQLLFWEIFAGGTKNWQWLLRLSGNLIPAFMRTRMSSTLHDASGQICPNAPLDNHSPSPEDDCTTKLLLGSFVSLDIIASASTRRGPFLDIDHVHVLDHLGIPLESLMGCRNSIMALISEVSALDRWKKESEVARKLSIIELAQRGGQLEERLRRELVDLEQLSPPGPCSAWGSSATPGASRAHPGISRAFGLGAIAYLHVVLSGAHPELPEIAQTVADAILVFQVLRDRRLLSSVVWPFCIVGCLAQPDQQPSFQELFTTAEVPEGTLAEAYRVMEECWQARTSRTSECDWVSVMNERGDYVLLR</sequence>
<keyword evidence="3" id="KW-0238">DNA-binding</keyword>
<dbReference type="OrthoDB" id="5213892at2759"/>
<reference evidence="8" key="1">
    <citation type="journal article" date="2017" name="Genome Biol.">
        <title>Comparative genomics reveals high biological diversity and specific adaptations in the industrially and medically important fungal genus Aspergillus.</title>
        <authorList>
            <person name="de Vries R.P."/>
            <person name="Riley R."/>
            <person name="Wiebenga A."/>
            <person name="Aguilar-Osorio G."/>
            <person name="Amillis S."/>
            <person name="Uchima C.A."/>
            <person name="Anderluh G."/>
            <person name="Asadollahi M."/>
            <person name="Askin M."/>
            <person name="Barry K."/>
            <person name="Battaglia E."/>
            <person name="Bayram O."/>
            <person name="Benocci T."/>
            <person name="Braus-Stromeyer S.A."/>
            <person name="Caldana C."/>
            <person name="Canovas D."/>
            <person name="Cerqueira G.C."/>
            <person name="Chen F."/>
            <person name="Chen W."/>
            <person name="Choi C."/>
            <person name="Clum A."/>
            <person name="Dos Santos R.A."/>
            <person name="Damasio A.R."/>
            <person name="Diallinas G."/>
            <person name="Emri T."/>
            <person name="Fekete E."/>
            <person name="Flipphi M."/>
            <person name="Freyberg S."/>
            <person name="Gallo A."/>
            <person name="Gournas C."/>
            <person name="Habgood R."/>
            <person name="Hainaut M."/>
            <person name="Harispe M.L."/>
            <person name="Henrissat B."/>
            <person name="Hilden K.S."/>
            <person name="Hope R."/>
            <person name="Hossain A."/>
            <person name="Karabika E."/>
            <person name="Karaffa L."/>
            <person name="Karanyi Z."/>
            <person name="Krasevec N."/>
            <person name="Kuo A."/>
            <person name="Kusch H."/>
            <person name="LaButti K."/>
            <person name="Lagendijk E.L."/>
            <person name="Lapidus A."/>
            <person name="Levasseur A."/>
            <person name="Lindquist E."/>
            <person name="Lipzen A."/>
            <person name="Logrieco A.F."/>
            <person name="MacCabe A."/>
            <person name="Maekelae M.R."/>
            <person name="Malavazi I."/>
            <person name="Melin P."/>
            <person name="Meyer V."/>
            <person name="Mielnichuk N."/>
            <person name="Miskei M."/>
            <person name="Molnar A.P."/>
            <person name="Mule G."/>
            <person name="Ngan C.Y."/>
            <person name="Orejas M."/>
            <person name="Orosz E."/>
            <person name="Ouedraogo J.P."/>
            <person name="Overkamp K.M."/>
            <person name="Park H.-S."/>
            <person name="Perrone G."/>
            <person name="Piumi F."/>
            <person name="Punt P.J."/>
            <person name="Ram A.F."/>
            <person name="Ramon A."/>
            <person name="Rauscher S."/>
            <person name="Record E."/>
            <person name="Riano-Pachon D.M."/>
            <person name="Robert V."/>
            <person name="Roehrig J."/>
            <person name="Ruller R."/>
            <person name="Salamov A."/>
            <person name="Salih N.S."/>
            <person name="Samson R.A."/>
            <person name="Sandor E."/>
            <person name="Sanguinetti M."/>
            <person name="Schuetze T."/>
            <person name="Sepcic K."/>
            <person name="Shelest E."/>
            <person name="Sherlock G."/>
            <person name="Sophianopoulou V."/>
            <person name="Squina F.M."/>
            <person name="Sun H."/>
            <person name="Susca A."/>
            <person name="Todd R.B."/>
            <person name="Tsang A."/>
            <person name="Unkles S.E."/>
            <person name="van de Wiele N."/>
            <person name="van Rossen-Uffink D."/>
            <person name="Oliveira J.V."/>
            <person name="Vesth T.C."/>
            <person name="Visser J."/>
            <person name="Yu J.-H."/>
            <person name="Zhou M."/>
            <person name="Andersen M.R."/>
            <person name="Archer D.B."/>
            <person name="Baker S.E."/>
            <person name="Benoit I."/>
            <person name="Brakhage A.A."/>
            <person name="Braus G.H."/>
            <person name="Fischer R."/>
            <person name="Frisvad J.C."/>
            <person name="Goldman G.H."/>
            <person name="Houbraken J."/>
            <person name="Oakley B."/>
            <person name="Pocsi I."/>
            <person name="Scazzocchio C."/>
            <person name="Seiboth B."/>
            <person name="vanKuyk P.A."/>
            <person name="Wortman J."/>
            <person name="Dyer P.S."/>
            <person name="Grigoriev I.V."/>
        </authorList>
    </citation>
    <scope>NUCLEOTIDE SEQUENCE [LARGE SCALE GENOMIC DNA]</scope>
    <source>
        <strain evidence="8">CBS 101740 / IMI 381727 / IBT 21946</strain>
    </source>
</reference>
<dbReference type="InterPro" id="IPR001138">
    <property type="entry name" value="Zn2Cys6_DnaBD"/>
</dbReference>
<keyword evidence="8" id="KW-1185">Reference proteome</keyword>
<dbReference type="AlphaFoldDB" id="A0A1L9UGX1"/>
<dbReference type="Proteomes" id="UP000184499">
    <property type="component" value="Unassembled WGS sequence"/>
</dbReference>
<organism evidence="7 8">
    <name type="scientific">Aspergillus brasiliensis (strain CBS 101740 / IMI 381727 / IBT 21946)</name>
    <dbReference type="NCBI Taxonomy" id="767769"/>
    <lineage>
        <taxon>Eukaryota</taxon>
        <taxon>Fungi</taxon>
        <taxon>Dikarya</taxon>
        <taxon>Ascomycota</taxon>
        <taxon>Pezizomycotina</taxon>
        <taxon>Eurotiomycetes</taxon>
        <taxon>Eurotiomycetidae</taxon>
        <taxon>Eurotiales</taxon>
        <taxon>Aspergillaceae</taxon>
        <taxon>Aspergillus</taxon>
        <taxon>Aspergillus subgen. Circumdati</taxon>
    </lineage>
</organism>
<keyword evidence="5" id="KW-0539">Nucleus</keyword>
<protein>
    <recommendedName>
        <fullName evidence="6">Zn(2)-C6 fungal-type domain-containing protein</fullName>
    </recommendedName>
</protein>
<dbReference type="GO" id="GO:0008270">
    <property type="term" value="F:zinc ion binding"/>
    <property type="evidence" value="ECO:0007669"/>
    <property type="project" value="InterPro"/>
</dbReference>
<dbReference type="PANTHER" id="PTHR37534">
    <property type="entry name" value="TRANSCRIPTIONAL ACTIVATOR PROTEIN UGA3"/>
    <property type="match status" value="1"/>
</dbReference>
<dbReference type="RefSeq" id="XP_067478173.1">
    <property type="nucleotide sequence ID" value="XM_067628103.1"/>
</dbReference>
<dbReference type="Pfam" id="PF11951">
    <property type="entry name" value="Fungal_trans_2"/>
    <property type="match status" value="1"/>
</dbReference>
<proteinExistence type="predicted"/>
<evidence type="ECO:0000256" key="3">
    <source>
        <dbReference type="ARBA" id="ARBA00023125"/>
    </source>
</evidence>
<dbReference type="PROSITE" id="PS50048">
    <property type="entry name" value="ZN2_CY6_FUNGAL_2"/>
    <property type="match status" value="1"/>
</dbReference>
<dbReference type="GO" id="GO:0005634">
    <property type="term" value="C:nucleus"/>
    <property type="evidence" value="ECO:0007669"/>
    <property type="project" value="UniProtKB-SubCell"/>
</dbReference>
<evidence type="ECO:0000256" key="1">
    <source>
        <dbReference type="ARBA" id="ARBA00004123"/>
    </source>
</evidence>
<dbReference type="SMART" id="SM00066">
    <property type="entry name" value="GAL4"/>
    <property type="match status" value="1"/>
</dbReference>
<evidence type="ECO:0000256" key="5">
    <source>
        <dbReference type="ARBA" id="ARBA00023242"/>
    </source>
</evidence>
<dbReference type="PANTHER" id="PTHR37534:SF26">
    <property type="entry name" value="TRANSCRIPTION FACTOR, PUTATIVE-RELATED"/>
    <property type="match status" value="1"/>
</dbReference>
<evidence type="ECO:0000313" key="8">
    <source>
        <dbReference type="Proteomes" id="UP000184499"/>
    </source>
</evidence>
<dbReference type="GO" id="GO:0045944">
    <property type="term" value="P:positive regulation of transcription by RNA polymerase II"/>
    <property type="evidence" value="ECO:0007669"/>
    <property type="project" value="TreeGrafter"/>
</dbReference>
<gene>
    <name evidence="7" type="ORF">ASPBRDRAFT_597382</name>
</gene>
<dbReference type="EMBL" id="KV878685">
    <property type="protein sequence ID" value="OJJ70925.1"/>
    <property type="molecule type" value="Genomic_DNA"/>
</dbReference>
<dbReference type="SUPFAM" id="SSF57701">
    <property type="entry name" value="Zn2/Cys6 DNA-binding domain"/>
    <property type="match status" value="1"/>
</dbReference>